<dbReference type="EMBL" id="CP042430">
    <property type="protein sequence ID" value="QEC48394.1"/>
    <property type="molecule type" value="Genomic_DNA"/>
</dbReference>
<keyword evidence="6" id="KW-1185">Reference proteome</keyword>
<dbReference type="PANTHER" id="PTHR36507:SF1">
    <property type="entry name" value="BLL1555 PROTEIN"/>
    <property type="match status" value="1"/>
</dbReference>
<dbReference type="AlphaFoldDB" id="A0A5B8U5M6"/>
<evidence type="ECO:0000256" key="1">
    <source>
        <dbReference type="ARBA" id="ARBA00022723"/>
    </source>
</evidence>
<protein>
    <submittedName>
        <fullName evidence="5">Amidase</fullName>
    </submittedName>
</protein>
<dbReference type="KEGG" id="bsol:FSW04_12990"/>
<accession>A0A5B8U5M6</accession>
<dbReference type="InterPro" id="IPR000923">
    <property type="entry name" value="BlueCu_1"/>
</dbReference>
<sequence>MSCFTKLLAAGAIAAGATAAMLAPAVASGPPARTAGVRGVVLKDISFMPATLRISRGTTVRWTWMDGDTPHNVTFAARHSATKKTGTYRVRFTRRGTFRYHCTIHPGMDGRIVVR</sequence>
<evidence type="ECO:0000259" key="4">
    <source>
        <dbReference type="Pfam" id="PF00127"/>
    </source>
</evidence>
<evidence type="ECO:0000313" key="6">
    <source>
        <dbReference type="Proteomes" id="UP000321805"/>
    </source>
</evidence>
<dbReference type="InterPro" id="IPR052721">
    <property type="entry name" value="ET_Amicyanin"/>
</dbReference>
<dbReference type="SUPFAM" id="SSF49503">
    <property type="entry name" value="Cupredoxins"/>
    <property type="match status" value="1"/>
</dbReference>
<keyword evidence="1" id="KW-0479">Metal-binding</keyword>
<reference evidence="5 6" key="1">
    <citation type="journal article" date="2018" name="J. Microbiol.">
        <title>Baekduia soli gen. nov., sp. nov., a novel bacterium isolated from the soil of Baekdu Mountain and proposal of a novel family name, Baekduiaceae fam. nov.</title>
        <authorList>
            <person name="An D.S."/>
            <person name="Siddiqi M.Z."/>
            <person name="Kim K.H."/>
            <person name="Yu H.S."/>
            <person name="Im W.T."/>
        </authorList>
    </citation>
    <scope>NUCLEOTIDE SEQUENCE [LARGE SCALE GENOMIC DNA]</scope>
    <source>
        <strain evidence="5 6">BR7-21</strain>
    </source>
</reference>
<feature type="domain" description="Blue (type 1) copper" evidence="4">
    <location>
        <begin position="43"/>
        <end position="114"/>
    </location>
</feature>
<dbReference type="RefSeq" id="WP_146919879.1">
    <property type="nucleotide sequence ID" value="NZ_CP042430.1"/>
</dbReference>
<dbReference type="Gene3D" id="2.60.40.420">
    <property type="entry name" value="Cupredoxins - blue copper proteins"/>
    <property type="match status" value="1"/>
</dbReference>
<dbReference type="Proteomes" id="UP000321805">
    <property type="component" value="Chromosome"/>
</dbReference>
<evidence type="ECO:0000313" key="5">
    <source>
        <dbReference type="EMBL" id="QEC48394.1"/>
    </source>
</evidence>
<dbReference type="InterPro" id="IPR008972">
    <property type="entry name" value="Cupredoxin"/>
</dbReference>
<evidence type="ECO:0000256" key="2">
    <source>
        <dbReference type="ARBA" id="ARBA00023008"/>
    </source>
</evidence>
<proteinExistence type="predicted"/>
<dbReference type="GO" id="GO:0009055">
    <property type="term" value="F:electron transfer activity"/>
    <property type="evidence" value="ECO:0007669"/>
    <property type="project" value="InterPro"/>
</dbReference>
<gene>
    <name evidence="5" type="ORF">FSW04_12990</name>
</gene>
<feature type="chain" id="PRO_5039656223" evidence="3">
    <location>
        <begin position="20"/>
        <end position="115"/>
    </location>
</feature>
<dbReference type="OrthoDB" id="574459at2"/>
<dbReference type="GO" id="GO:0005507">
    <property type="term" value="F:copper ion binding"/>
    <property type="evidence" value="ECO:0007669"/>
    <property type="project" value="InterPro"/>
</dbReference>
<evidence type="ECO:0000256" key="3">
    <source>
        <dbReference type="SAM" id="SignalP"/>
    </source>
</evidence>
<name>A0A5B8U5M6_9ACTN</name>
<keyword evidence="2" id="KW-0186">Copper</keyword>
<feature type="signal peptide" evidence="3">
    <location>
        <begin position="1"/>
        <end position="19"/>
    </location>
</feature>
<dbReference type="Pfam" id="PF00127">
    <property type="entry name" value="Copper-bind"/>
    <property type="match status" value="1"/>
</dbReference>
<organism evidence="5 6">
    <name type="scientific">Baekduia soli</name>
    <dbReference type="NCBI Taxonomy" id="496014"/>
    <lineage>
        <taxon>Bacteria</taxon>
        <taxon>Bacillati</taxon>
        <taxon>Actinomycetota</taxon>
        <taxon>Thermoleophilia</taxon>
        <taxon>Solirubrobacterales</taxon>
        <taxon>Baekduiaceae</taxon>
        <taxon>Baekduia</taxon>
    </lineage>
</organism>
<dbReference type="PANTHER" id="PTHR36507">
    <property type="entry name" value="BLL1555 PROTEIN"/>
    <property type="match status" value="1"/>
</dbReference>
<keyword evidence="3" id="KW-0732">Signal</keyword>